<sequence>MNKLPILKKILFLLLFFQISLLFSQDLIIKDHDYWSYYDKGGLENDWVELADFSNWKSGKSPLGYGDDKIITKLDFGGNKQRKHITKYFKKILNFDNNYIAYEFKIQRDDGAVVYVNGKEVFRDNMPNSTISNSTFALSTIKSKQEHLFKQHFFDSSIFKKGKNIISVSIHQSYRTSSDCIFSLELIGHNNPDILSFVLENKDIKNQELESKIKDLNAKFEYEKIVLQKQSLESTNYNLKVMVSLISLLFIMALIGYYFILENVKKNNLEKNEEMALIEAKNTKKDKEMITLSTNLLYHKQYFKEIKADLKGIKTDDKSATRAIINQIDYVLEGDEDWTILKEHFNAVYDNFYDTLIAKHPTITETELRHCMFIKLHLHTKEIAKILLIDPRSVQTARYRIKKKMNLSEEEDLRDYLLNLVE</sequence>
<dbReference type="Proteomes" id="UP000247345">
    <property type="component" value="Unassembled WGS sequence"/>
</dbReference>
<dbReference type="GO" id="GO:0006355">
    <property type="term" value="P:regulation of DNA-templated transcription"/>
    <property type="evidence" value="ECO:0007669"/>
    <property type="project" value="InterPro"/>
</dbReference>
<dbReference type="SUPFAM" id="SSF46894">
    <property type="entry name" value="C-terminal effector domain of the bipartite response regulators"/>
    <property type="match status" value="1"/>
</dbReference>
<keyword evidence="1" id="KW-0472">Membrane</keyword>
<dbReference type="GO" id="GO:0003677">
    <property type="term" value="F:DNA binding"/>
    <property type="evidence" value="ECO:0007669"/>
    <property type="project" value="InterPro"/>
</dbReference>
<evidence type="ECO:0008006" key="4">
    <source>
        <dbReference type="Google" id="ProtNLM"/>
    </source>
</evidence>
<reference evidence="2 3" key="1">
    <citation type="submission" date="2016-12" db="EMBL/GenBank/DDBJ databases">
        <title>Trade-off between light-utilization and light-protection in marine flavobacteria.</title>
        <authorList>
            <person name="Kumagai Y."/>
            <person name="Yoshizawa S."/>
            <person name="Kogure K."/>
            <person name="Iwasaki W."/>
        </authorList>
    </citation>
    <scope>NUCLEOTIDE SEQUENCE [LARGE SCALE GENOMIC DNA]</scope>
    <source>
        <strain evidence="2 3">KCTC 12100</strain>
    </source>
</reference>
<organism evidence="2 3">
    <name type="scientific">Polaribacter butkevichii</name>
    <dbReference type="NCBI Taxonomy" id="218490"/>
    <lineage>
        <taxon>Bacteria</taxon>
        <taxon>Pseudomonadati</taxon>
        <taxon>Bacteroidota</taxon>
        <taxon>Flavobacteriia</taxon>
        <taxon>Flavobacteriales</taxon>
        <taxon>Flavobacteriaceae</taxon>
    </lineage>
</organism>
<keyword evidence="3" id="KW-1185">Reference proteome</keyword>
<dbReference type="InterPro" id="IPR016032">
    <property type="entry name" value="Sig_transdc_resp-reg_C-effctor"/>
</dbReference>
<dbReference type="OrthoDB" id="1090267at2"/>
<dbReference type="AlphaFoldDB" id="A0A2P6CEW7"/>
<evidence type="ECO:0000313" key="3">
    <source>
        <dbReference type="Proteomes" id="UP000247345"/>
    </source>
</evidence>
<name>A0A2P6CEW7_9FLAO</name>
<proteinExistence type="predicted"/>
<evidence type="ECO:0000313" key="2">
    <source>
        <dbReference type="EMBL" id="PQJ73455.1"/>
    </source>
</evidence>
<protein>
    <recommendedName>
        <fullName evidence="4">HTH luxR-type domain-containing protein</fullName>
    </recommendedName>
</protein>
<dbReference type="Gene3D" id="1.10.10.10">
    <property type="entry name" value="Winged helix-like DNA-binding domain superfamily/Winged helix DNA-binding domain"/>
    <property type="match status" value="1"/>
</dbReference>
<keyword evidence="1" id="KW-1133">Transmembrane helix</keyword>
<dbReference type="RefSeq" id="WP_105049121.1">
    <property type="nucleotide sequence ID" value="NZ_CP150661.1"/>
</dbReference>
<gene>
    <name evidence="2" type="ORF">BTO14_09350</name>
</gene>
<dbReference type="Gene3D" id="2.60.120.260">
    <property type="entry name" value="Galactose-binding domain-like"/>
    <property type="match status" value="1"/>
</dbReference>
<feature type="transmembrane region" description="Helical" evidence="1">
    <location>
        <begin position="241"/>
        <end position="261"/>
    </location>
</feature>
<accession>A0A2P6CEW7</accession>
<evidence type="ECO:0000256" key="1">
    <source>
        <dbReference type="SAM" id="Phobius"/>
    </source>
</evidence>
<dbReference type="EMBL" id="MSCK01000001">
    <property type="protein sequence ID" value="PQJ73455.1"/>
    <property type="molecule type" value="Genomic_DNA"/>
</dbReference>
<comment type="caution">
    <text evidence="2">The sequence shown here is derived from an EMBL/GenBank/DDBJ whole genome shotgun (WGS) entry which is preliminary data.</text>
</comment>
<keyword evidence="1" id="KW-0812">Transmembrane</keyword>
<dbReference type="InterPro" id="IPR036388">
    <property type="entry name" value="WH-like_DNA-bd_sf"/>
</dbReference>